<evidence type="ECO:0000256" key="3">
    <source>
        <dbReference type="ARBA" id="ARBA00022801"/>
    </source>
</evidence>
<proteinExistence type="inferred from homology"/>
<reference evidence="8 9" key="1">
    <citation type="journal article" date="2013" name="PLoS Genet.">
        <title>Genomic mechanisms accounting for the adaptation to parasitism in nematode-trapping fungi.</title>
        <authorList>
            <person name="Meerupati T."/>
            <person name="Andersson K.M."/>
            <person name="Friman E."/>
            <person name="Kumar D."/>
            <person name="Tunlid A."/>
            <person name="Ahren D."/>
        </authorList>
    </citation>
    <scope>NUCLEOTIDE SEQUENCE [LARGE SCALE GENOMIC DNA]</scope>
    <source>
        <strain evidence="8 9">CBS 200.50</strain>
    </source>
</reference>
<dbReference type="eggNOG" id="ENOG502SCG5">
    <property type="taxonomic scope" value="Eukaryota"/>
</dbReference>
<dbReference type="Pfam" id="PF00082">
    <property type="entry name" value="Peptidase_S8"/>
    <property type="match status" value="1"/>
</dbReference>
<feature type="region of interest" description="Disordered" evidence="5">
    <location>
        <begin position="520"/>
        <end position="614"/>
    </location>
</feature>
<feature type="signal peptide" evidence="6">
    <location>
        <begin position="1"/>
        <end position="22"/>
    </location>
</feature>
<dbReference type="Proteomes" id="UP000015100">
    <property type="component" value="Unassembled WGS sequence"/>
</dbReference>
<sequence>MPWNWKISLYFGFLTYLLHVGATQSLGWYREEPYEETEMIHCMLILSVGISNHQGILNHIQEILIKGVLEKYSPGDVRMVIGKYDGLGTRYYVFEGAYADISHTIFNELENDKNHWIQSWGDLSQEVFLEQRLDRIDELAKSSTKRLARKDTNAMKSKGNKLRNESYNATHKKLRPRAVVKSDESRNIPFDLRYHSTPPPGGDRDYGSPGALSDYYFESSEGEGVDIYVIDTGFEFRTTHGEFAEALARDQIKGYIFPVALDAPHDKVDYDPQSTDLHGTVVTSKIIGKRAGMARKANIWVAPMVDAHKRILHVYLLDLFLKVRDNIKQETQKNPNYRAIINLSMAMGTHRDVNEMNQPKYHNSQKLSQQDRAYILGISDLGDLALKSLLELDNVVLVTGAGNDPLGNEIRDWPAKLGASYKNMIVVGSVDRFGAIRQVGKIDFVEMYGLEEMYEIPDLVSRMEDSAETPDKYIIKNGVSYTNACVAAILATHLSANPDWSVTDAVNQLYQDAYPRKKNGPKVIWTGVRPTPELEPTGRPKRKPTTKASGSGICKGPRRQSKSKKGQGRTINRRQDVEEGEMCENETEGAPNSDTSGEDPDSVGGEDSPEYRGDFISTRTVLEVYKTKTEVITIRAAAPTFVKRLSFQILLDFIEVIESE</sequence>
<dbReference type="InterPro" id="IPR050131">
    <property type="entry name" value="Peptidase_S8_subtilisin-like"/>
</dbReference>
<dbReference type="OrthoDB" id="1896086at2759"/>
<dbReference type="PANTHER" id="PTHR43806:SF11">
    <property type="entry name" value="CEREVISIN-RELATED"/>
    <property type="match status" value="1"/>
</dbReference>
<evidence type="ECO:0000256" key="6">
    <source>
        <dbReference type="SAM" id="SignalP"/>
    </source>
</evidence>
<dbReference type="SUPFAM" id="SSF52743">
    <property type="entry name" value="Subtilisin-like"/>
    <property type="match status" value="1"/>
</dbReference>
<evidence type="ECO:0000256" key="2">
    <source>
        <dbReference type="ARBA" id="ARBA00022670"/>
    </source>
</evidence>
<dbReference type="InterPro" id="IPR000209">
    <property type="entry name" value="Peptidase_S8/S53_dom"/>
</dbReference>
<feature type="chain" id="PRO_5004560998" description="Peptidase S8/S53 domain-containing protein" evidence="6">
    <location>
        <begin position="23"/>
        <end position="660"/>
    </location>
</feature>
<name>S8AXT7_DACHA</name>
<keyword evidence="6" id="KW-0732">Signal</keyword>
<dbReference type="CDD" id="cd00306">
    <property type="entry name" value="Peptidases_S8_S53"/>
    <property type="match status" value="1"/>
</dbReference>
<protein>
    <recommendedName>
        <fullName evidence="7">Peptidase S8/S53 domain-containing protein</fullName>
    </recommendedName>
</protein>
<dbReference type="PANTHER" id="PTHR43806">
    <property type="entry name" value="PEPTIDASE S8"/>
    <property type="match status" value="1"/>
</dbReference>
<feature type="compositionally biased region" description="Basic residues" evidence="5">
    <location>
        <begin position="556"/>
        <end position="567"/>
    </location>
</feature>
<feature type="compositionally biased region" description="Acidic residues" evidence="5">
    <location>
        <begin position="578"/>
        <end position="587"/>
    </location>
</feature>
<keyword evidence="4" id="KW-0720">Serine protease</keyword>
<evidence type="ECO:0000256" key="5">
    <source>
        <dbReference type="SAM" id="MobiDB-lite"/>
    </source>
</evidence>
<evidence type="ECO:0000313" key="8">
    <source>
        <dbReference type="EMBL" id="EPS45781.1"/>
    </source>
</evidence>
<dbReference type="GO" id="GO:0006508">
    <property type="term" value="P:proteolysis"/>
    <property type="evidence" value="ECO:0007669"/>
    <property type="project" value="UniProtKB-KW"/>
</dbReference>
<keyword evidence="9" id="KW-1185">Reference proteome</keyword>
<dbReference type="HOGENOM" id="CLU_487461_0_0_1"/>
<evidence type="ECO:0000256" key="1">
    <source>
        <dbReference type="ARBA" id="ARBA00011073"/>
    </source>
</evidence>
<keyword evidence="2" id="KW-0645">Protease</keyword>
<dbReference type="InterPro" id="IPR036852">
    <property type="entry name" value="Peptidase_S8/S53_dom_sf"/>
</dbReference>
<dbReference type="Gene3D" id="3.40.50.200">
    <property type="entry name" value="Peptidase S8/S53 domain"/>
    <property type="match status" value="1"/>
</dbReference>
<dbReference type="EMBL" id="AQGS01000003">
    <property type="protein sequence ID" value="EPS45781.1"/>
    <property type="molecule type" value="Genomic_DNA"/>
</dbReference>
<dbReference type="STRING" id="1284197.S8AXT7"/>
<gene>
    <name evidence="8" type="ORF">H072_127</name>
</gene>
<accession>S8AXT7</accession>
<evidence type="ECO:0000259" key="7">
    <source>
        <dbReference type="Pfam" id="PF00082"/>
    </source>
</evidence>
<organism evidence="8 9">
    <name type="scientific">Dactylellina haptotyla (strain CBS 200.50)</name>
    <name type="common">Nematode-trapping fungus</name>
    <name type="synonym">Monacrosporium haptotylum</name>
    <dbReference type="NCBI Taxonomy" id="1284197"/>
    <lineage>
        <taxon>Eukaryota</taxon>
        <taxon>Fungi</taxon>
        <taxon>Dikarya</taxon>
        <taxon>Ascomycota</taxon>
        <taxon>Pezizomycotina</taxon>
        <taxon>Orbiliomycetes</taxon>
        <taxon>Orbiliales</taxon>
        <taxon>Orbiliaceae</taxon>
        <taxon>Dactylellina</taxon>
    </lineage>
</organism>
<feature type="domain" description="Peptidase S8/S53" evidence="7">
    <location>
        <begin position="222"/>
        <end position="510"/>
    </location>
</feature>
<comment type="similarity">
    <text evidence="1">Belongs to the peptidase S8 family.</text>
</comment>
<evidence type="ECO:0000256" key="4">
    <source>
        <dbReference type="ARBA" id="ARBA00022825"/>
    </source>
</evidence>
<dbReference type="OMA" id="INTHREE"/>
<evidence type="ECO:0000313" key="9">
    <source>
        <dbReference type="Proteomes" id="UP000015100"/>
    </source>
</evidence>
<reference evidence="9" key="2">
    <citation type="submission" date="2013-04" db="EMBL/GenBank/DDBJ databases">
        <title>Genomic mechanisms accounting for the adaptation to parasitism in nematode-trapping fungi.</title>
        <authorList>
            <person name="Ahren D.G."/>
        </authorList>
    </citation>
    <scope>NUCLEOTIDE SEQUENCE [LARGE SCALE GENOMIC DNA]</scope>
    <source>
        <strain evidence="9">CBS 200.50</strain>
    </source>
</reference>
<dbReference type="AlphaFoldDB" id="S8AXT7"/>
<dbReference type="GO" id="GO:0004252">
    <property type="term" value="F:serine-type endopeptidase activity"/>
    <property type="evidence" value="ECO:0007669"/>
    <property type="project" value="InterPro"/>
</dbReference>
<keyword evidence="3" id="KW-0378">Hydrolase</keyword>
<comment type="caution">
    <text evidence="8">The sequence shown here is derived from an EMBL/GenBank/DDBJ whole genome shotgun (WGS) entry which is preliminary data.</text>
</comment>